<feature type="domain" description="C2H2-type" evidence="19">
    <location>
        <begin position="339"/>
        <end position="366"/>
    </location>
</feature>
<keyword evidence="6 13" id="KW-0863">Zinc-finger</keyword>
<gene>
    <name evidence="22" type="ORF">PHAECO_LOCUS2719</name>
</gene>
<dbReference type="PROSITE" id="PS00028">
    <property type="entry name" value="ZINC_FINGER_C2H2_1"/>
    <property type="match status" value="9"/>
</dbReference>
<evidence type="ECO:0000256" key="12">
    <source>
        <dbReference type="ARBA" id="ARBA00023242"/>
    </source>
</evidence>
<dbReference type="InterPro" id="IPR031160">
    <property type="entry name" value="F_BAR_dom"/>
</dbReference>
<evidence type="ECO:0000256" key="7">
    <source>
        <dbReference type="ARBA" id="ARBA00022833"/>
    </source>
</evidence>
<dbReference type="InterPro" id="IPR013087">
    <property type="entry name" value="Znf_C2H2_type"/>
</dbReference>
<protein>
    <submittedName>
        <fullName evidence="22">Uncharacterized protein</fullName>
    </submittedName>
</protein>
<evidence type="ECO:0000259" key="19">
    <source>
        <dbReference type="PROSITE" id="PS50157"/>
    </source>
</evidence>
<evidence type="ECO:0000256" key="5">
    <source>
        <dbReference type="ARBA" id="ARBA00022737"/>
    </source>
</evidence>
<dbReference type="Pfam" id="PF00611">
    <property type="entry name" value="FCH"/>
    <property type="match status" value="1"/>
</dbReference>
<dbReference type="SMART" id="SM00355">
    <property type="entry name" value="ZnF_C2H2"/>
    <property type="match status" value="10"/>
</dbReference>
<dbReference type="SUPFAM" id="SSF50044">
    <property type="entry name" value="SH3-domain"/>
    <property type="match status" value="1"/>
</dbReference>
<evidence type="ECO:0000256" key="9">
    <source>
        <dbReference type="ARBA" id="ARBA00023054"/>
    </source>
</evidence>
<feature type="domain" description="C2H2-type" evidence="19">
    <location>
        <begin position="106"/>
        <end position="134"/>
    </location>
</feature>
<keyword evidence="12" id="KW-0539">Nucleus</keyword>
<dbReference type="InterPro" id="IPR001452">
    <property type="entry name" value="SH3_domain"/>
</dbReference>
<dbReference type="SUPFAM" id="SSF48350">
    <property type="entry name" value="GTPase activation domain, GAP"/>
    <property type="match status" value="1"/>
</dbReference>
<comment type="subcellular location">
    <subcellularLocation>
        <location evidence="1">Nucleus</location>
    </subcellularLocation>
</comment>
<feature type="coiled-coil region" evidence="16">
    <location>
        <begin position="624"/>
        <end position="651"/>
    </location>
</feature>
<dbReference type="FunFam" id="3.30.160.60:FF:000322">
    <property type="entry name" value="GDNF-inducible zinc finger protein 1"/>
    <property type="match status" value="1"/>
</dbReference>
<accession>A0A9N9SDJ3</accession>
<dbReference type="GO" id="GO:0005634">
    <property type="term" value="C:nucleus"/>
    <property type="evidence" value="ECO:0007669"/>
    <property type="project" value="UniProtKB-SubCell"/>
</dbReference>
<feature type="domain" description="C2H2-type" evidence="19">
    <location>
        <begin position="195"/>
        <end position="223"/>
    </location>
</feature>
<dbReference type="Gene3D" id="3.30.160.60">
    <property type="entry name" value="Classic Zinc Finger"/>
    <property type="match status" value="9"/>
</dbReference>
<dbReference type="SMART" id="SM00868">
    <property type="entry name" value="zf-AD"/>
    <property type="match status" value="1"/>
</dbReference>
<dbReference type="GO" id="GO:0007165">
    <property type="term" value="P:signal transduction"/>
    <property type="evidence" value="ECO:0007669"/>
    <property type="project" value="InterPro"/>
</dbReference>
<evidence type="ECO:0000256" key="6">
    <source>
        <dbReference type="ARBA" id="ARBA00022771"/>
    </source>
</evidence>
<dbReference type="OrthoDB" id="5981864at2759"/>
<feature type="compositionally biased region" description="Low complexity" evidence="17">
    <location>
        <begin position="1243"/>
        <end position="1254"/>
    </location>
</feature>
<dbReference type="InterPro" id="IPR001060">
    <property type="entry name" value="FCH_dom"/>
</dbReference>
<feature type="domain" description="SH3" evidence="18">
    <location>
        <begin position="1175"/>
        <end position="1234"/>
    </location>
</feature>
<dbReference type="Gene3D" id="2.30.30.40">
    <property type="entry name" value="SH3 Domains"/>
    <property type="match status" value="1"/>
</dbReference>
<keyword evidence="7" id="KW-0862">Zinc</keyword>
<dbReference type="Pfam" id="PF00620">
    <property type="entry name" value="RhoGAP"/>
    <property type="match status" value="1"/>
</dbReference>
<keyword evidence="2 14" id="KW-0728">SH3 domain</keyword>
<dbReference type="CDD" id="cd11809">
    <property type="entry name" value="SH3_srGAP"/>
    <property type="match status" value="1"/>
</dbReference>
<dbReference type="InterPro" id="IPR036236">
    <property type="entry name" value="Znf_C2H2_sf"/>
</dbReference>
<dbReference type="InterPro" id="IPR051627">
    <property type="entry name" value="SLIT-ROBO_RhoGAP"/>
</dbReference>
<feature type="domain" description="C2H2-type" evidence="19">
    <location>
        <begin position="224"/>
        <end position="251"/>
    </location>
</feature>
<evidence type="ECO:0000313" key="22">
    <source>
        <dbReference type="EMBL" id="CAG9815192.1"/>
    </source>
</evidence>
<dbReference type="Gene3D" id="1.20.1270.60">
    <property type="entry name" value="Arfaptin homology (AH) domain/BAR domain"/>
    <property type="match status" value="1"/>
</dbReference>
<dbReference type="EMBL" id="OU896717">
    <property type="protein sequence ID" value="CAG9815192.1"/>
    <property type="molecule type" value="Genomic_DNA"/>
</dbReference>
<dbReference type="FunFam" id="2.30.30.40:FF:000136">
    <property type="entry name" value="Rho GTPase activating protein 4"/>
    <property type="match status" value="1"/>
</dbReference>
<dbReference type="Pfam" id="PF00018">
    <property type="entry name" value="SH3_1"/>
    <property type="match status" value="1"/>
</dbReference>
<evidence type="ECO:0000256" key="1">
    <source>
        <dbReference type="ARBA" id="ARBA00004123"/>
    </source>
</evidence>
<feature type="region of interest" description="Disordered" evidence="17">
    <location>
        <begin position="1444"/>
        <end position="1463"/>
    </location>
</feature>
<feature type="domain" description="F-BAR" evidence="21">
    <location>
        <begin position="481"/>
        <end position="762"/>
    </location>
</feature>
<feature type="compositionally biased region" description="Acidic residues" evidence="17">
    <location>
        <begin position="1149"/>
        <end position="1177"/>
    </location>
</feature>
<evidence type="ECO:0000256" key="3">
    <source>
        <dbReference type="ARBA" id="ARBA00022468"/>
    </source>
</evidence>
<dbReference type="FunFam" id="1.10.555.10:FF:000026">
    <property type="entry name" value="Rho GTPase activating protein 4"/>
    <property type="match status" value="1"/>
</dbReference>
<dbReference type="InterPro" id="IPR036028">
    <property type="entry name" value="SH3-like_dom_sf"/>
</dbReference>
<proteinExistence type="predicted"/>
<dbReference type="PANTHER" id="PTHR14166">
    <property type="entry name" value="SLIT-ROBO RHO GTPASE ACTIVATING PROTEIN"/>
    <property type="match status" value="1"/>
</dbReference>
<feature type="domain" description="C2H2-type" evidence="19">
    <location>
        <begin position="311"/>
        <end position="338"/>
    </location>
</feature>
<dbReference type="Gene3D" id="1.10.555.10">
    <property type="entry name" value="Rho GTPase activation protein"/>
    <property type="match status" value="1"/>
</dbReference>
<dbReference type="CDD" id="cd04383">
    <property type="entry name" value="RhoGAP_srGAP"/>
    <property type="match status" value="1"/>
</dbReference>
<feature type="region of interest" description="Disordered" evidence="17">
    <location>
        <begin position="1331"/>
        <end position="1364"/>
    </location>
</feature>
<reference evidence="22" key="2">
    <citation type="submission" date="2022-10" db="EMBL/GenBank/DDBJ databases">
        <authorList>
            <consortium name="ENA_rothamsted_submissions"/>
            <consortium name="culmorum"/>
            <person name="King R."/>
        </authorList>
    </citation>
    <scope>NUCLEOTIDE SEQUENCE</scope>
</reference>
<evidence type="ECO:0000256" key="10">
    <source>
        <dbReference type="ARBA" id="ARBA00023125"/>
    </source>
</evidence>
<dbReference type="SMART" id="SM00324">
    <property type="entry name" value="RhoGAP"/>
    <property type="match status" value="1"/>
</dbReference>
<keyword evidence="4" id="KW-0479">Metal-binding</keyword>
<name>A0A9N9SDJ3_PHACE</name>
<evidence type="ECO:0000259" key="21">
    <source>
        <dbReference type="PROSITE" id="PS51741"/>
    </source>
</evidence>
<feature type="domain" description="Rho-GAP" evidence="20">
    <location>
        <begin position="944"/>
        <end position="1132"/>
    </location>
</feature>
<dbReference type="SUPFAM" id="SSF57667">
    <property type="entry name" value="beta-beta-alpha zinc fingers"/>
    <property type="match status" value="4"/>
</dbReference>
<dbReference type="SUPFAM" id="SSF103657">
    <property type="entry name" value="BAR/IMD domain-like"/>
    <property type="match status" value="1"/>
</dbReference>
<dbReference type="InterPro" id="IPR008936">
    <property type="entry name" value="Rho_GTPase_activation_prot"/>
</dbReference>
<dbReference type="PROSITE" id="PS51741">
    <property type="entry name" value="F_BAR"/>
    <property type="match status" value="1"/>
</dbReference>
<dbReference type="GO" id="GO:0003677">
    <property type="term" value="F:DNA binding"/>
    <property type="evidence" value="ECO:0007669"/>
    <property type="project" value="UniProtKB-KW"/>
</dbReference>
<evidence type="ECO:0000256" key="16">
    <source>
        <dbReference type="SAM" id="Coils"/>
    </source>
</evidence>
<evidence type="ECO:0000256" key="17">
    <source>
        <dbReference type="SAM" id="MobiDB-lite"/>
    </source>
</evidence>
<feature type="region of interest" description="Disordered" evidence="17">
    <location>
        <begin position="154"/>
        <end position="178"/>
    </location>
</feature>
<dbReference type="SMART" id="SM00055">
    <property type="entry name" value="FCH"/>
    <property type="match status" value="1"/>
</dbReference>
<feature type="domain" description="C2H2-type" evidence="19">
    <location>
        <begin position="405"/>
        <end position="432"/>
    </location>
</feature>
<dbReference type="PROSITE" id="PS50238">
    <property type="entry name" value="RHOGAP"/>
    <property type="match status" value="1"/>
</dbReference>
<keyword evidence="3" id="KW-0343">GTPase activation</keyword>
<dbReference type="InterPro" id="IPR027267">
    <property type="entry name" value="AH/BAR_dom_sf"/>
</dbReference>
<dbReference type="FunFam" id="3.30.160.60:FF:000110">
    <property type="entry name" value="Zinc finger protein-like"/>
    <property type="match status" value="1"/>
</dbReference>
<dbReference type="GO" id="GO:0008270">
    <property type="term" value="F:zinc ion binding"/>
    <property type="evidence" value="ECO:0007669"/>
    <property type="project" value="UniProtKB-KW"/>
</dbReference>
<evidence type="ECO:0000313" key="23">
    <source>
        <dbReference type="Proteomes" id="UP001153737"/>
    </source>
</evidence>
<keyword evidence="11" id="KW-0804">Transcription</keyword>
<keyword evidence="9 15" id="KW-0175">Coiled coil</keyword>
<dbReference type="InterPro" id="IPR012934">
    <property type="entry name" value="Znf_AD"/>
</dbReference>
<dbReference type="InterPro" id="IPR000198">
    <property type="entry name" value="RhoGAP_dom"/>
</dbReference>
<evidence type="ECO:0000259" key="20">
    <source>
        <dbReference type="PROSITE" id="PS50238"/>
    </source>
</evidence>
<evidence type="ECO:0000256" key="4">
    <source>
        <dbReference type="ARBA" id="ARBA00022723"/>
    </source>
</evidence>
<dbReference type="GO" id="GO:0005096">
    <property type="term" value="F:GTPase activator activity"/>
    <property type="evidence" value="ECO:0007669"/>
    <property type="project" value="UniProtKB-KW"/>
</dbReference>
<feature type="region of interest" description="Disordered" evidence="17">
    <location>
        <begin position="1264"/>
        <end position="1283"/>
    </location>
</feature>
<feature type="region of interest" description="Disordered" evidence="17">
    <location>
        <begin position="1472"/>
        <end position="1508"/>
    </location>
</feature>
<dbReference type="Proteomes" id="UP001153737">
    <property type="component" value="Chromosome 11"/>
</dbReference>
<evidence type="ECO:0000256" key="11">
    <source>
        <dbReference type="ARBA" id="ARBA00023163"/>
    </source>
</evidence>
<evidence type="ECO:0000256" key="15">
    <source>
        <dbReference type="PROSITE-ProRule" id="PRU01077"/>
    </source>
</evidence>
<keyword evidence="8" id="KW-0805">Transcription regulation</keyword>
<feature type="domain" description="C2H2-type" evidence="19">
    <location>
        <begin position="252"/>
        <end position="279"/>
    </location>
</feature>
<dbReference type="SMART" id="SM00326">
    <property type="entry name" value="SH3"/>
    <property type="match status" value="1"/>
</dbReference>
<organism evidence="22 23">
    <name type="scientific">Phaedon cochleariae</name>
    <name type="common">Mustard beetle</name>
    <dbReference type="NCBI Taxonomy" id="80249"/>
    <lineage>
        <taxon>Eukaryota</taxon>
        <taxon>Metazoa</taxon>
        <taxon>Ecdysozoa</taxon>
        <taxon>Arthropoda</taxon>
        <taxon>Hexapoda</taxon>
        <taxon>Insecta</taxon>
        <taxon>Pterygota</taxon>
        <taxon>Neoptera</taxon>
        <taxon>Endopterygota</taxon>
        <taxon>Coleoptera</taxon>
        <taxon>Polyphaga</taxon>
        <taxon>Cucujiformia</taxon>
        <taxon>Chrysomeloidea</taxon>
        <taxon>Chrysomelidae</taxon>
        <taxon>Chrysomelinae</taxon>
        <taxon>Chrysomelini</taxon>
        <taxon>Phaedon</taxon>
    </lineage>
</organism>
<dbReference type="FunFam" id="1.20.1270.60:FF:000094">
    <property type="entry name" value="SLIT-ROBO Rho GTPase-activating 2 protein"/>
    <property type="match status" value="1"/>
</dbReference>
<feature type="region of interest" description="Disordered" evidence="17">
    <location>
        <begin position="1235"/>
        <end position="1254"/>
    </location>
</feature>
<keyword evidence="23" id="KW-1185">Reference proteome</keyword>
<evidence type="ECO:0000256" key="8">
    <source>
        <dbReference type="ARBA" id="ARBA00023015"/>
    </source>
</evidence>
<dbReference type="PROSITE" id="PS50002">
    <property type="entry name" value="SH3"/>
    <property type="match status" value="1"/>
</dbReference>
<evidence type="ECO:0000256" key="2">
    <source>
        <dbReference type="ARBA" id="ARBA00022443"/>
    </source>
</evidence>
<keyword evidence="10" id="KW-0238">DNA-binding</keyword>
<dbReference type="CDD" id="cd07656">
    <property type="entry name" value="F-BAR_srGAP"/>
    <property type="match status" value="1"/>
</dbReference>
<keyword evidence="5" id="KW-0677">Repeat</keyword>
<evidence type="ECO:0000256" key="14">
    <source>
        <dbReference type="PROSITE-ProRule" id="PRU00192"/>
    </source>
</evidence>
<sequence>MDNSMSGLEEFCCVCVKKYPHLENITNTEDEKLTLKYKLSVCVPDQKWYENYNICINCMEKLESAYDFIQLCLCSEESRKKQLQLLVEGKKVNAAKDEMKLPDQSFSCSVCQKQFRLKRSLKLHLTRIHNKQDFNISSEKKSRMLNDENTIKAEEEKSLSENEENFNNESNYSSDEDSKLHLEKIKKCNNRKNPLTCEYCGKIFHRRQHYSAHIRAKHTFEKPYKCDLCDAKYTNSHSLLVHKRNHNNEKPFICSHCGKTFVCSGDLYHHSKIHLNKREYKCNLCEKSFNTASILRTHKICMHTEPKDWKYVCSHCDKRFPISSSLSTHLKRHEGVREFSCHICTKKFFDKSEVSKHIRSHSSERLFKCNICNDKEYKNSYGLRKHMKIIHDVGNMRIIKPEKKYLCPMCPKIFAFNNKLQKHIYTHTGEKPFKCNYCDRKFIDNYYRKIHWKKKHNIECIIQQKNGWIHPYNTENKDVYPDIRLQLNDQLRCLDVRMEAQVALLTEIQDFFRKRGELELDYSKNLDKLAKTLQIRHKEQKQKREQWPLFSSYACWQQLVTQTKNLSRDHAALSEVYSTHLVTRLTQVMEDVQRIYKRCREIGYETHELILRVLHELHTTMKTYHSYQTELRQAEAKLRTAELQRTKMEQSFTQDKLERSKKYKLMEKEVTKRRSKYTDVKVKALKARNEYVLCLEASNTTIHKYFVDDLSDLIDCMDFGFHNCISRALLMHVTSQEGHQKSVQNDLDTFTACLNSLDSRLDKQRFLEFNHGAFMIPKKLEFQGQKTDEAAEAGIQSIMHREMETRLTQLQQRVTSLRAESEEVWKTLETAESTLLEMVSAKDYDCSSYFGDNALPASKPPETVSIKLRADRQETEEFYLTKFREYLVGSTKIARLESKQEFLRQTLLAQYPDSRHSIKPVVRTPKRKRIGRLQMSGQPKLFGGSIEEYQEATNQEIPLIMRSCIRVINLYGLHHQGIFRVSGSQVEINNFREWFERGEDPLADMTDASDINSVAGVLKLYLRELREPLFPIIYFEQFMEIAQLESKKEFVRRMKELIMSLSRSVMVVLRYLFAFLNHLSEFSDENMMDPYNLAICFGPTLVPVPEDKDQVQYQNQVNELIKNIIMFNDDIFHNDGGTVYEKYISPNPEDNDVEESPDQTQDDMDSEVYPSEDDSENMEATAQFDFVARSDRELSLQRGDSVTLYSQVSNDWWRGAVKGQEGLIPDKYISLKMKGDDKEKSSLSKSSSSEDYVCRRTSISTDSILSGSSPSVSNLNSPSAQGPQLTWSEAANLAECKENLGQARVGLILKPSELLKESPLSVNIEKFKVKNVDQEESSTSSSNTESEDEKIGSSEMQSEIDESNVNFSENRELWQRRAVLETALVPPVLKSHKIPELYLHKQNHTPDLVMDLPLVGSPSPKDQLLTKPASVAVGVYPESSSVMELSSPKGLETASGGDSPEMQTAAETFAKQNQCTLKKNKKNQIPEAQYLTRSPSHESFPLRDVTGG</sequence>
<dbReference type="PROSITE" id="PS50157">
    <property type="entry name" value="ZINC_FINGER_C2H2_2"/>
    <property type="match status" value="8"/>
</dbReference>
<evidence type="ECO:0000259" key="18">
    <source>
        <dbReference type="PROSITE" id="PS50002"/>
    </source>
</evidence>
<feature type="region of interest" description="Disordered" evidence="17">
    <location>
        <begin position="1145"/>
        <end position="1177"/>
    </location>
</feature>
<feature type="compositionally biased region" description="Low complexity" evidence="17">
    <location>
        <begin position="1264"/>
        <end position="1279"/>
    </location>
</feature>
<dbReference type="Pfam" id="PF00096">
    <property type="entry name" value="zf-C2H2"/>
    <property type="match status" value="4"/>
</dbReference>
<reference evidence="22" key="1">
    <citation type="submission" date="2022-01" db="EMBL/GenBank/DDBJ databases">
        <authorList>
            <person name="King R."/>
        </authorList>
    </citation>
    <scope>NUCLEOTIDE SEQUENCE</scope>
</reference>
<evidence type="ECO:0000256" key="13">
    <source>
        <dbReference type="PROSITE-ProRule" id="PRU00042"/>
    </source>
</evidence>
<feature type="domain" description="C2H2-type" evidence="19">
    <location>
        <begin position="280"/>
        <end position="308"/>
    </location>
</feature>